<evidence type="ECO:0000313" key="1">
    <source>
        <dbReference type="EMBL" id="QHR92652.1"/>
    </source>
</evidence>
<dbReference type="AlphaFoldDB" id="A0A6B9XRU0"/>
<keyword evidence="1" id="KW-0496">Mitochondrion</keyword>
<proteinExistence type="predicted"/>
<gene>
    <name evidence="1" type="primary">orf06754</name>
    <name evidence="1" type="ORF">Q903MT_gene6700</name>
</gene>
<sequence length="74" mass="8227">MAAVLIFSQELREDMTLSLLAGLPTMSQLCVPAGSLQYCAGHILNMVLRWSTPILRQPLEIVRKEGETLSIKRS</sequence>
<accession>A0A6B9XRU0</accession>
<reference evidence="1" key="1">
    <citation type="submission" date="2019-03" db="EMBL/GenBank/DDBJ databases">
        <title>Largest Complete Mitochondrial Genome of a Gymnosperm, Sitka Spruce (Picea sitchensis), Indicates Complex Physical Structure.</title>
        <authorList>
            <person name="Jackman S.D."/>
            <person name="Coombe L."/>
            <person name="Warren R."/>
            <person name="Kirk H."/>
            <person name="Trinh E."/>
            <person name="McLeod T."/>
            <person name="Pleasance S."/>
            <person name="Pandoh P."/>
            <person name="Zhao Y."/>
            <person name="Coope R."/>
            <person name="Bousquet J."/>
            <person name="Bohlmann J.C."/>
            <person name="Jones S.J.M."/>
            <person name="Birol I."/>
        </authorList>
    </citation>
    <scope>NUCLEOTIDE SEQUENCE</scope>
    <source>
        <strain evidence="1">Q903</strain>
    </source>
</reference>
<organism evidence="1">
    <name type="scientific">Picea sitchensis</name>
    <name type="common">Sitka spruce</name>
    <name type="synonym">Pinus sitchensis</name>
    <dbReference type="NCBI Taxonomy" id="3332"/>
    <lineage>
        <taxon>Eukaryota</taxon>
        <taxon>Viridiplantae</taxon>
        <taxon>Streptophyta</taxon>
        <taxon>Embryophyta</taxon>
        <taxon>Tracheophyta</taxon>
        <taxon>Spermatophyta</taxon>
        <taxon>Pinopsida</taxon>
        <taxon>Pinidae</taxon>
        <taxon>Conifers I</taxon>
        <taxon>Pinales</taxon>
        <taxon>Pinaceae</taxon>
        <taxon>Picea</taxon>
    </lineage>
</organism>
<name>A0A6B9XRU0_PICSI</name>
<geneLocation type="mitochondrion" evidence="1"/>
<protein>
    <submittedName>
        <fullName evidence="1">Uncharacterized protein</fullName>
    </submittedName>
</protein>
<dbReference type="EMBL" id="MK697705">
    <property type="protein sequence ID" value="QHR92652.1"/>
    <property type="molecule type" value="Genomic_DNA"/>
</dbReference>